<feature type="transmembrane region" description="Helical" evidence="9">
    <location>
        <begin position="340"/>
        <end position="361"/>
    </location>
</feature>
<keyword evidence="7 9" id="KW-0560">Oxidoreductase</keyword>
<feature type="compositionally biased region" description="Polar residues" evidence="10">
    <location>
        <begin position="1450"/>
        <end position="1486"/>
    </location>
</feature>
<dbReference type="GO" id="GO:0005778">
    <property type="term" value="C:peroxisomal membrane"/>
    <property type="evidence" value="ECO:0007669"/>
    <property type="project" value="TreeGrafter"/>
</dbReference>
<feature type="region of interest" description="Disordered" evidence="10">
    <location>
        <begin position="1444"/>
        <end position="1486"/>
    </location>
</feature>
<dbReference type="GO" id="GO:0008299">
    <property type="term" value="P:isoprenoid biosynthetic process"/>
    <property type="evidence" value="ECO:0007669"/>
    <property type="project" value="InterPro"/>
</dbReference>
<dbReference type="InterPro" id="IPR023076">
    <property type="entry name" value="HMG_CoA_Rdtase_CS"/>
</dbReference>
<keyword evidence="5 9" id="KW-0521">NADP</keyword>
<feature type="transmembrane region" description="Helical" evidence="9">
    <location>
        <begin position="550"/>
        <end position="574"/>
    </location>
</feature>
<dbReference type="PROSITE" id="PS00066">
    <property type="entry name" value="HMG_COA_REDUCTASE_1"/>
    <property type="match status" value="1"/>
</dbReference>
<feature type="region of interest" description="Disordered" evidence="10">
    <location>
        <begin position="596"/>
        <end position="623"/>
    </location>
</feature>
<dbReference type="GO" id="GO:0005789">
    <property type="term" value="C:endoplasmic reticulum membrane"/>
    <property type="evidence" value="ECO:0007669"/>
    <property type="project" value="UniProtKB-SubCell"/>
</dbReference>
<comment type="catalytic activity">
    <reaction evidence="9">
        <text>(R)-mevalonate + 2 NADP(+) + CoA = (3S)-3-hydroxy-3-methylglutaryl-CoA + 2 NADPH + 2 H(+)</text>
        <dbReference type="Rhea" id="RHEA:15989"/>
        <dbReference type="ChEBI" id="CHEBI:15378"/>
        <dbReference type="ChEBI" id="CHEBI:36464"/>
        <dbReference type="ChEBI" id="CHEBI:43074"/>
        <dbReference type="ChEBI" id="CHEBI:57287"/>
        <dbReference type="ChEBI" id="CHEBI:57783"/>
        <dbReference type="ChEBI" id="CHEBI:58349"/>
        <dbReference type="EC" id="1.1.1.34"/>
    </reaction>
</comment>
<dbReference type="UniPathway" id="UPA00058">
    <property type="reaction ID" value="UER00103"/>
</dbReference>
<name>A0A5C3DZJ3_9BASI</name>
<evidence type="ECO:0000256" key="10">
    <source>
        <dbReference type="SAM" id="MobiDB-lite"/>
    </source>
</evidence>
<dbReference type="Gene3D" id="1.10.3270.10">
    <property type="entry name" value="HMGR, N-terminal domain"/>
    <property type="match status" value="1"/>
</dbReference>
<dbReference type="FunFam" id="3.90.770.10:FF:000001">
    <property type="entry name" value="3-hydroxy-3-methylglutaryl coenzyme A reductase"/>
    <property type="match status" value="1"/>
</dbReference>
<evidence type="ECO:0000256" key="1">
    <source>
        <dbReference type="ARBA" id="ARBA00004477"/>
    </source>
</evidence>
<reference evidence="12 13" key="1">
    <citation type="submission" date="2018-03" db="EMBL/GenBank/DDBJ databases">
        <authorList>
            <person name="Guldener U."/>
        </authorList>
    </citation>
    <scope>NUCLEOTIDE SEQUENCE [LARGE SCALE GENOMIC DNA]</scope>
    <source>
        <strain evidence="12 13">NBRC100155</strain>
    </source>
</reference>
<dbReference type="PRINTS" id="PR00071">
    <property type="entry name" value="HMGCOARDTASE"/>
</dbReference>
<gene>
    <name evidence="12" type="ORF">UTRI_03812_B</name>
</gene>
<feature type="region of interest" description="Disordered" evidence="10">
    <location>
        <begin position="857"/>
        <end position="885"/>
    </location>
</feature>
<keyword evidence="13" id="KW-1185">Reference proteome</keyword>
<dbReference type="PANTHER" id="PTHR10572:SF24">
    <property type="entry name" value="3-HYDROXY-3-METHYLGLUTARYL-COENZYME A REDUCTASE"/>
    <property type="match status" value="1"/>
</dbReference>
<dbReference type="OrthoDB" id="310654at2759"/>
<evidence type="ECO:0000256" key="2">
    <source>
        <dbReference type="ARBA" id="ARBA00007661"/>
    </source>
</evidence>
<evidence type="ECO:0000256" key="4">
    <source>
        <dbReference type="ARBA" id="ARBA00022824"/>
    </source>
</evidence>
<dbReference type="Proteomes" id="UP000324022">
    <property type="component" value="Unassembled WGS sequence"/>
</dbReference>
<dbReference type="PROSITE" id="PS50065">
    <property type="entry name" value="HMG_COA_REDUCTASE_4"/>
    <property type="match status" value="1"/>
</dbReference>
<comment type="similarity">
    <text evidence="2 9">Belongs to the HMG-CoA reductase family.</text>
</comment>
<dbReference type="PROSITE" id="PS00318">
    <property type="entry name" value="HMG_COA_REDUCTASE_2"/>
    <property type="match status" value="1"/>
</dbReference>
<evidence type="ECO:0000256" key="8">
    <source>
        <dbReference type="ARBA" id="ARBA00023136"/>
    </source>
</evidence>
<proteinExistence type="inferred from homology"/>
<feature type="domain" description="SSD" evidence="11">
    <location>
        <begin position="341"/>
        <end position="572"/>
    </location>
</feature>
<dbReference type="InterPro" id="IPR009023">
    <property type="entry name" value="HMG_CoA_Rdtase_NAD(P)-bd_sf"/>
</dbReference>
<dbReference type="InterPro" id="IPR002202">
    <property type="entry name" value="HMG_CoA_Rdtase"/>
</dbReference>
<dbReference type="PANTHER" id="PTHR10572">
    <property type="entry name" value="3-HYDROXY-3-METHYLGLUTARYL-COENZYME A REDUCTASE"/>
    <property type="match status" value="1"/>
</dbReference>
<dbReference type="SUPFAM" id="SSF82866">
    <property type="entry name" value="Multidrug efflux transporter AcrB transmembrane domain"/>
    <property type="match status" value="1"/>
</dbReference>
<dbReference type="GO" id="GO:0004420">
    <property type="term" value="F:hydroxymethylglutaryl-CoA reductase (NADPH) activity"/>
    <property type="evidence" value="ECO:0007669"/>
    <property type="project" value="UniProtKB-EC"/>
</dbReference>
<dbReference type="InterPro" id="IPR009029">
    <property type="entry name" value="HMG_CoA_Rdtase_sub-bd_dom_sf"/>
</dbReference>
<dbReference type="InterPro" id="IPR023282">
    <property type="entry name" value="HMG_CoA_Rdtase_N"/>
</dbReference>
<comment type="subcellular location">
    <subcellularLocation>
        <location evidence="1 9">Endoplasmic reticulum membrane</location>
        <topology evidence="1 9">Multi-pass membrane protein</topology>
    </subcellularLocation>
</comment>
<dbReference type="Gene3D" id="3.30.70.420">
    <property type="entry name" value="Hydroxymethylglutaryl-CoA reductase, class I/II, NAD/NADP-binding domain"/>
    <property type="match status" value="1"/>
</dbReference>
<dbReference type="Pfam" id="PF00368">
    <property type="entry name" value="HMG-CoA_red"/>
    <property type="match status" value="1"/>
</dbReference>
<feature type="transmembrane region" description="Helical" evidence="9">
    <location>
        <begin position="44"/>
        <end position="63"/>
    </location>
</feature>
<dbReference type="CDD" id="cd00643">
    <property type="entry name" value="HMG-CoA_reductase_classI"/>
    <property type="match status" value="1"/>
</dbReference>
<dbReference type="NCBIfam" id="TIGR00533">
    <property type="entry name" value="HMG_CoA_R_NADP"/>
    <property type="match status" value="1"/>
</dbReference>
<keyword evidence="3 9" id="KW-0812">Transmembrane</keyword>
<keyword evidence="8 9" id="KW-0472">Membrane</keyword>
<accession>A0A5C3DZJ3</accession>
<dbReference type="InterPro" id="IPR053958">
    <property type="entry name" value="HMGCR/SNAP/NPC1-like_SSD"/>
</dbReference>
<dbReference type="FunFam" id="3.30.70.420:FF:000001">
    <property type="entry name" value="3-hydroxy-3-methylglutaryl coenzyme A reductase"/>
    <property type="match status" value="1"/>
</dbReference>
<evidence type="ECO:0000256" key="7">
    <source>
        <dbReference type="ARBA" id="ARBA00023002"/>
    </source>
</evidence>
<evidence type="ECO:0000256" key="5">
    <source>
        <dbReference type="ARBA" id="ARBA00022857"/>
    </source>
</evidence>
<evidence type="ECO:0000256" key="9">
    <source>
        <dbReference type="RuleBase" id="RU361219"/>
    </source>
</evidence>
<keyword evidence="4 9" id="KW-0256">Endoplasmic reticulum</keyword>
<keyword evidence="6 9" id="KW-1133">Transmembrane helix</keyword>
<evidence type="ECO:0000313" key="12">
    <source>
        <dbReference type="EMBL" id="SPO23662.1"/>
    </source>
</evidence>
<feature type="transmembrane region" description="Helical" evidence="9">
    <location>
        <begin position="370"/>
        <end position="392"/>
    </location>
</feature>
<evidence type="ECO:0000259" key="11">
    <source>
        <dbReference type="PROSITE" id="PS50156"/>
    </source>
</evidence>
<dbReference type="SUPFAM" id="SSF56542">
    <property type="entry name" value="Substrate-binding domain of HMG-CoA reductase"/>
    <property type="match status" value="1"/>
</dbReference>
<evidence type="ECO:0000256" key="3">
    <source>
        <dbReference type="ARBA" id="ARBA00022692"/>
    </source>
</evidence>
<feature type="transmembrane region" description="Helical" evidence="9">
    <location>
        <begin position="398"/>
        <end position="416"/>
    </location>
</feature>
<dbReference type="Pfam" id="PF12349">
    <property type="entry name" value="Sterol-sensing"/>
    <property type="match status" value="2"/>
</dbReference>
<dbReference type="GO" id="GO:0006696">
    <property type="term" value="P:ergosterol biosynthetic process"/>
    <property type="evidence" value="ECO:0007669"/>
    <property type="project" value="TreeGrafter"/>
</dbReference>
<sequence length="1486" mass="157193">MSSASASSYTSGSSSIGITAQPLSLPKVMLRRLARAASQNPIEVIVTIFIIVTLAYFQLLHAVTHSNFFEPISIEATSLASSSSSGLFKWAGAGNNDAAPAPNTAATLTSVHNDADTVYVRKAGAANIWQPLSQLSHNGAEVAATQVDSSSHTFFVEPVLLTSARESYMASQIQDAILPALSHNLVNNLVGRNSAATLIKDDDSQHSAYVFAKTFADTSAAASSSASTAADEAVLRNEFLGNVVDPSLLSKSLSNAVNSVPRPATVAKASAAELNELYDGLRVIPLVPDGEFNPYAPNNLKGKRGAMGNNEEIQRIRWMAYAVKALVIRFWALLKKADSADIFVMLSAYILMHGTFVNLFLSMRKFGSNFWLGASVLMSSIFAFLLAITFAYLLGVTVDPICLSEALPFLVILVGFEKPYLLTRAIFTHPEITPSANVLSNKERSELILSNLDHAAKPEIGTLGKSPAAATNGAAAMSREESFVRALTERLKSEDSLRWAEPTPMPAHEIVVSAVNRVGVPIIRDYLIEIAVMAVGATSGVSGLREFCQLAALILLFDCIFLFAFYVSILTVMVEVHRIKVKRGLRKPKLSAELSLDSDSAPASPTSDSSTSRDSSPTPSSRPLWKKVCQTLFGSAPSEKRRKSENPLGRLKLLLITSFLVLHSFNLISTLTRQSAITRHHATYEPSPYQIVAEQSPIFGPAASSAIAPLLAQLSQSQPADIDLVARISEPTILILLEANESVSASRSALASAALNASGVYAQITSAGVRPVPVGRGSSSLAVLDSLMSGWTIIVGDPVISKWMSLALGISIFLNAYLLKGIATGNAALSEGNAAGAAAYAAARFIGAHLDSEAKAIEEHSERNRRRWSSRGENGRPTVQVRGKSADEISDYHSKLAQMSAAHASSPLSKLARENDKLASKDASAQGAGVNAVPAAAVKPDAMETIKKSDVAPSSDGTGAVAAPEQRGQQIRLQAATYVGPDGEAVIRPLEELIDIYAGGAGVFFLTDEEIITLSQNGKIAAYALEKVLQDHERAVRVRRALVSRASATKTLESSLLPHRDYDYGKVMGACCENVVGYMPIPVGIAGPLNIDGQIMPIPMATTEGTLVASTSRGCKALNAGGGVTTVLTQDAMTRGPALEFPSVVQAAKAKRWIDSQEGASIIKAAFDSTSRFARLSSLRCVLAGRTLYVRFATSTGDAMGMNMISKGVEKALGMMTEDYFPEMKVLSLSGNYCTDKKPAAINWIEGRGKSVVAEAVVPGNVVKSVLKCNVRDLVNLNNKKNLIGSAMAGSVGGFNAHAANILTAIYLATGQDPAQNVESSNCITLMEAINDDQDLLITVSMPSIEVGTVGGGTVLPPQRSMLEMMGIAGAHSSTPGANAQRLARIIAASVMAGELSLMGALCAGHLIQAHMKHNRSVPSTPGTMTPLPRPETPKHFAASMTPLVAPPVGQSNRGSPTGTRTMSMTNLSIPASDSTGRAASLSQNQ</sequence>
<dbReference type="PROSITE" id="PS01192">
    <property type="entry name" value="HMG_COA_REDUCTASE_3"/>
    <property type="match status" value="1"/>
</dbReference>
<dbReference type="FunFam" id="1.10.3270.10:FF:000001">
    <property type="entry name" value="3-hydroxy-3-methylglutaryl coenzyme A reductase"/>
    <property type="match status" value="1"/>
</dbReference>
<dbReference type="InterPro" id="IPR023074">
    <property type="entry name" value="HMG_CoA_Rdtase_cat_sf"/>
</dbReference>
<protein>
    <recommendedName>
        <fullName evidence="9">3-hydroxy-3-methylglutaryl coenzyme A reductase</fullName>
        <shortName evidence="9">HMG-CoA reductase</shortName>
        <ecNumber evidence="9">1.1.1.34</ecNumber>
    </recommendedName>
</protein>
<dbReference type="GO" id="GO:0015936">
    <property type="term" value="P:coenzyme A metabolic process"/>
    <property type="evidence" value="ECO:0007669"/>
    <property type="project" value="InterPro"/>
</dbReference>
<dbReference type="SUPFAM" id="SSF55035">
    <property type="entry name" value="NAD-binding domain of HMG-CoA reductase"/>
    <property type="match status" value="1"/>
</dbReference>
<comment type="pathway">
    <text evidence="9">Metabolic intermediate biosynthesis; (R)-mevalonate biosynthesis; (R)-mevalonate from acetyl-CoA: step 3/3.</text>
</comment>
<dbReference type="EMBL" id="OOIN01000006">
    <property type="protein sequence ID" value="SPO23662.1"/>
    <property type="molecule type" value="Genomic_DNA"/>
</dbReference>
<evidence type="ECO:0000256" key="6">
    <source>
        <dbReference type="ARBA" id="ARBA00022989"/>
    </source>
</evidence>
<dbReference type="InterPro" id="IPR004554">
    <property type="entry name" value="HMG_CoA_Rdtase_eu_arc"/>
</dbReference>
<dbReference type="EC" id="1.1.1.34" evidence="9"/>
<dbReference type="PROSITE" id="PS50156">
    <property type="entry name" value="SSD"/>
    <property type="match status" value="1"/>
</dbReference>
<organism evidence="12 13">
    <name type="scientific">Ustilago trichophora</name>
    <dbReference type="NCBI Taxonomy" id="86804"/>
    <lineage>
        <taxon>Eukaryota</taxon>
        <taxon>Fungi</taxon>
        <taxon>Dikarya</taxon>
        <taxon>Basidiomycota</taxon>
        <taxon>Ustilaginomycotina</taxon>
        <taxon>Ustilaginomycetes</taxon>
        <taxon>Ustilaginales</taxon>
        <taxon>Ustilaginaceae</taxon>
        <taxon>Ustilago</taxon>
    </lineage>
</organism>
<feature type="region of interest" description="Disordered" evidence="10">
    <location>
        <begin position="905"/>
        <end position="925"/>
    </location>
</feature>
<evidence type="ECO:0000313" key="13">
    <source>
        <dbReference type="Proteomes" id="UP000324022"/>
    </source>
</evidence>
<feature type="compositionally biased region" description="Basic and acidic residues" evidence="10">
    <location>
        <begin position="911"/>
        <end position="920"/>
    </location>
</feature>
<dbReference type="Gene3D" id="3.90.770.10">
    <property type="entry name" value="3-hydroxy-3-methylglutaryl-coenzyme A Reductase, Chain A, domain 2"/>
    <property type="match status" value="1"/>
</dbReference>
<dbReference type="InterPro" id="IPR000731">
    <property type="entry name" value="SSD"/>
</dbReference>